<dbReference type="PANTHER" id="PTHR31569">
    <property type="entry name" value="SWIM-TYPE DOMAIN-CONTAINING PROTEIN"/>
    <property type="match status" value="1"/>
</dbReference>
<comment type="caution">
    <text evidence="1">The sequence shown here is derived from an EMBL/GenBank/DDBJ whole genome shotgun (WGS) entry which is preliminary data.</text>
</comment>
<evidence type="ECO:0000313" key="2">
    <source>
        <dbReference type="Proteomes" id="UP000285084"/>
    </source>
</evidence>
<dbReference type="PANTHER" id="PTHR31569:SF4">
    <property type="entry name" value="SWIM-TYPE DOMAIN-CONTAINING PROTEIN"/>
    <property type="match status" value="1"/>
</dbReference>
<sequence length="199" mass="23027">MTAVESIFPLAHSLLCLWHANKAALQRCQPAFAEADLNLASESTAPLTSPAEQWTEFYQFWHLIMSSPNEQEFKDRVSTFEKKYLPHYVEQVAYIQAHWLNPYKERLVRAWVDQHTHFGNVATSRVEGIHALLESHMKKSTLDLFEAWRAIKHALLNQLSELKSNQTKQQTRTPIELSGSLYDTVRGWVSHEAPRKVEE</sequence>
<evidence type="ECO:0008006" key="3">
    <source>
        <dbReference type="Google" id="ProtNLM"/>
    </source>
</evidence>
<reference evidence="1 2" key="1">
    <citation type="journal article" date="2018" name="Sci. Rep.">
        <title>Characterisation of pathogen-specific regions and novel effector candidates in Fusarium oxysporum f. sp. cepae.</title>
        <authorList>
            <person name="Armitage A.D."/>
            <person name="Taylor A."/>
            <person name="Sobczyk M.K."/>
            <person name="Baxter L."/>
            <person name="Greenfield B.P."/>
            <person name="Bates H.J."/>
            <person name="Wilson F."/>
            <person name="Jackson A.C."/>
            <person name="Ott S."/>
            <person name="Harrison R.J."/>
            <person name="Clarkson J.P."/>
        </authorList>
    </citation>
    <scope>NUCLEOTIDE SEQUENCE [LARGE SCALE GENOMIC DNA]</scope>
    <source>
        <strain evidence="1 2">Fo_A13</strain>
    </source>
</reference>
<protein>
    <recommendedName>
        <fullName evidence="3">MULE transposase domain-containing protein</fullName>
    </recommendedName>
</protein>
<dbReference type="EMBL" id="MRCX01000483">
    <property type="protein sequence ID" value="RKK64955.1"/>
    <property type="molecule type" value="Genomic_DNA"/>
</dbReference>
<dbReference type="InterPro" id="IPR052579">
    <property type="entry name" value="Zinc_finger_SWIM"/>
</dbReference>
<name>A0A420MAT5_FUSOX</name>
<dbReference type="Proteomes" id="UP000285084">
    <property type="component" value="Unassembled WGS sequence"/>
</dbReference>
<dbReference type="AlphaFoldDB" id="A0A420MAT5"/>
<proteinExistence type="predicted"/>
<dbReference type="VEuPathDB" id="FungiDB:HZS61_010491"/>
<evidence type="ECO:0000313" key="1">
    <source>
        <dbReference type="EMBL" id="RKK64955.1"/>
    </source>
</evidence>
<gene>
    <name evidence="1" type="ORF">BFJ69_g16558</name>
</gene>
<accession>A0A420MAT5</accession>
<organism evidence="1 2">
    <name type="scientific">Fusarium oxysporum</name>
    <name type="common">Fusarium vascular wilt</name>
    <dbReference type="NCBI Taxonomy" id="5507"/>
    <lineage>
        <taxon>Eukaryota</taxon>
        <taxon>Fungi</taxon>
        <taxon>Dikarya</taxon>
        <taxon>Ascomycota</taxon>
        <taxon>Pezizomycotina</taxon>
        <taxon>Sordariomycetes</taxon>
        <taxon>Hypocreomycetidae</taxon>
        <taxon>Hypocreales</taxon>
        <taxon>Nectriaceae</taxon>
        <taxon>Fusarium</taxon>
        <taxon>Fusarium oxysporum species complex</taxon>
    </lineage>
</organism>